<dbReference type="Proteomes" id="UP001172911">
    <property type="component" value="Unassembled WGS sequence"/>
</dbReference>
<organism evidence="1 2">
    <name type="scientific">Desulforamulus aquiferis</name>
    <dbReference type="NCBI Taxonomy" id="1397668"/>
    <lineage>
        <taxon>Bacteria</taxon>
        <taxon>Bacillati</taxon>
        <taxon>Bacillota</taxon>
        <taxon>Clostridia</taxon>
        <taxon>Eubacteriales</taxon>
        <taxon>Peptococcaceae</taxon>
        <taxon>Desulforamulus</taxon>
    </lineage>
</organism>
<name>A0AAW7ZGE8_9FIRM</name>
<reference evidence="1" key="2">
    <citation type="submission" date="2023-03" db="EMBL/GenBank/DDBJ databases">
        <authorList>
            <person name="Zhang Z."/>
        </authorList>
    </citation>
    <scope>NUCLEOTIDE SEQUENCE</scope>
    <source>
        <strain evidence="1">DSA</strain>
    </source>
</reference>
<dbReference type="RefSeq" id="WP_304543322.1">
    <property type="nucleotide sequence ID" value="NZ_JARPTC010000017.1"/>
</dbReference>
<proteinExistence type="predicted"/>
<protein>
    <submittedName>
        <fullName evidence="1">Uncharacterized protein</fullName>
    </submittedName>
</protein>
<evidence type="ECO:0000313" key="2">
    <source>
        <dbReference type="Proteomes" id="UP001172911"/>
    </source>
</evidence>
<gene>
    <name evidence="1" type="ORF">P6N53_11725</name>
</gene>
<sequence>MRKADFKARVKKIEIANRTLTDGWAQAIRLILDDIELTDENLLELKQFKPNEPVMVLITPVQVTLAECIQAETIDDTQNKADDGGLFQLIESEPEYVPPEMIAKEWDF</sequence>
<dbReference type="AlphaFoldDB" id="A0AAW7ZGE8"/>
<evidence type="ECO:0000313" key="1">
    <source>
        <dbReference type="EMBL" id="MDO7787890.1"/>
    </source>
</evidence>
<dbReference type="EMBL" id="JARPTC010000017">
    <property type="protein sequence ID" value="MDO7787890.1"/>
    <property type="molecule type" value="Genomic_DNA"/>
</dbReference>
<accession>A0AAW7ZGE8</accession>
<reference evidence="1" key="1">
    <citation type="journal article" date="2023" name="J. Hazard. Mater.">
        <title>Anaerobic biodegradation of pyrene and benzo[a]pyrene by a new sulfate-reducing Desulforamulus aquiferis strain DSA.</title>
        <authorList>
            <person name="Zhang Z."/>
            <person name="Sun J."/>
            <person name="Gong X."/>
            <person name="Wang C."/>
            <person name="Wang H."/>
        </authorList>
    </citation>
    <scope>NUCLEOTIDE SEQUENCE</scope>
    <source>
        <strain evidence="1">DSA</strain>
    </source>
</reference>
<comment type="caution">
    <text evidence="1">The sequence shown here is derived from an EMBL/GenBank/DDBJ whole genome shotgun (WGS) entry which is preliminary data.</text>
</comment>
<keyword evidence="2" id="KW-1185">Reference proteome</keyword>